<keyword evidence="3" id="KW-1185">Reference proteome</keyword>
<comment type="caution">
    <text evidence="2">The sequence shown here is derived from an EMBL/GenBank/DDBJ whole genome shotgun (WGS) entry which is preliminary data.</text>
</comment>
<gene>
    <name evidence="2" type="ORF">NDU88_001086</name>
</gene>
<feature type="region of interest" description="Disordered" evidence="1">
    <location>
        <begin position="1"/>
        <end position="21"/>
    </location>
</feature>
<organism evidence="2 3">
    <name type="scientific">Pleurodeles waltl</name>
    <name type="common">Iberian ribbed newt</name>
    <dbReference type="NCBI Taxonomy" id="8319"/>
    <lineage>
        <taxon>Eukaryota</taxon>
        <taxon>Metazoa</taxon>
        <taxon>Chordata</taxon>
        <taxon>Craniata</taxon>
        <taxon>Vertebrata</taxon>
        <taxon>Euteleostomi</taxon>
        <taxon>Amphibia</taxon>
        <taxon>Batrachia</taxon>
        <taxon>Caudata</taxon>
        <taxon>Salamandroidea</taxon>
        <taxon>Salamandridae</taxon>
        <taxon>Pleurodelinae</taxon>
        <taxon>Pleurodeles</taxon>
    </lineage>
</organism>
<proteinExistence type="predicted"/>
<accession>A0AAV7THC5</accession>
<reference evidence="2" key="1">
    <citation type="journal article" date="2022" name="bioRxiv">
        <title>Sequencing and chromosome-scale assembly of the giantPleurodeles waltlgenome.</title>
        <authorList>
            <person name="Brown T."/>
            <person name="Elewa A."/>
            <person name="Iarovenko S."/>
            <person name="Subramanian E."/>
            <person name="Araus A.J."/>
            <person name="Petzold A."/>
            <person name="Susuki M."/>
            <person name="Suzuki K.-i.T."/>
            <person name="Hayashi T."/>
            <person name="Toyoda A."/>
            <person name="Oliveira C."/>
            <person name="Osipova E."/>
            <person name="Leigh N.D."/>
            <person name="Simon A."/>
            <person name="Yun M.H."/>
        </authorList>
    </citation>
    <scope>NUCLEOTIDE SEQUENCE</scope>
    <source>
        <strain evidence="2">20211129_DDA</strain>
        <tissue evidence="2">Liver</tissue>
    </source>
</reference>
<sequence>MEKAAKVLQQCHEKNENKSKKRRAKLCHFQRGDLVLVKNRHAGSHFLLPFEVEPWRVSAVKGTMITAERQGEPIMRNGSFFKQYPQPEPDSGSTKLKTELNIRLYILNFVPAPYQDGDVVVKVCLLLPMSLCDTQSAWRLVAAAGEAVVSEPHVIEFS</sequence>
<dbReference type="AlphaFoldDB" id="A0AAV7THC5"/>
<name>A0AAV7THC5_PLEWA</name>
<evidence type="ECO:0000313" key="2">
    <source>
        <dbReference type="EMBL" id="KAJ1175801.1"/>
    </source>
</evidence>
<dbReference type="EMBL" id="JANPWB010000006">
    <property type="protein sequence ID" value="KAJ1175801.1"/>
    <property type="molecule type" value="Genomic_DNA"/>
</dbReference>
<evidence type="ECO:0000313" key="3">
    <source>
        <dbReference type="Proteomes" id="UP001066276"/>
    </source>
</evidence>
<protein>
    <submittedName>
        <fullName evidence="2">Uncharacterized protein</fullName>
    </submittedName>
</protein>
<feature type="compositionally biased region" description="Basic and acidic residues" evidence="1">
    <location>
        <begin position="1"/>
        <end position="18"/>
    </location>
</feature>
<evidence type="ECO:0000256" key="1">
    <source>
        <dbReference type="SAM" id="MobiDB-lite"/>
    </source>
</evidence>
<dbReference type="Proteomes" id="UP001066276">
    <property type="component" value="Chromosome 3_2"/>
</dbReference>